<protein>
    <submittedName>
        <fullName evidence="1">Uncharacterized protein</fullName>
    </submittedName>
</protein>
<name>A0ACC2HTC8_9PLEO</name>
<dbReference type="EMBL" id="JAPHNI010001203">
    <property type="protein sequence ID" value="KAJ8106322.1"/>
    <property type="molecule type" value="Genomic_DNA"/>
</dbReference>
<evidence type="ECO:0000313" key="2">
    <source>
        <dbReference type="Proteomes" id="UP001153331"/>
    </source>
</evidence>
<keyword evidence="2" id="KW-1185">Reference proteome</keyword>
<dbReference type="Proteomes" id="UP001153331">
    <property type="component" value="Unassembled WGS sequence"/>
</dbReference>
<accession>A0ACC2HTC8</accession>
<reference evidence="1" key="1">
    <citation type="submission" date="2022-11" db="EMBL/GenBank/DDBJ databases">
        <title>Genome Sequence of Boeremia exigua.</title>
        <authorList>
            <person name="Buettner E."/>
        </authorList>
    </citation>
    <scope>NUCLEOTIDE SEQUENCE</scope>
    <source>
        <strain evidence="1">CU02</strain>
    </source>
</reference>
<sequence>MPYTDAWSSKAFTTGDQNVGGEQHFGRKRDASNVRCMSLYPAVFQHRTVSRYNNEKAALQALGDSPCMPNIFVDAFLPAHHIHPKALVLVMEWRTGARIRTCWPVMMQAERSLVRSAILEFLRTSLRQGIYHDDLRHLRNVLWDSEKDTLTILDFELVGISWQGDRLSTEVDRLAEQETALIIAQADQLL</sequence>
<proteinExistence type="predicted"/>
<comment type="caution">
    <text evidence="1">The sequence shown here is derived from an EMBL/GenBank/DDBJ whole genome shotgun (WGS) entry which is preliminary data.</text>
</comment>
<evidence type="ECO:0000313" key="1">
    <source>
        <dbReference type="EMBL" id="KAJ8106322.1"/>
    </source>
</evidence>
<gene>
    <name evidence="1" type="ORF">OPT61_g9614</name>
</gene>
<organism evidence="1 2">
    <name type="scientific">Boeremia exigua</name>
    <dbReference type="NCBI Taxonomy" id="749465"/>
    <lineage>
        <taxon>Eukaryota</taxon>
        <taxon>Fungi</taxon>
        <taxon>Dikarya</taxon>
        <taxon>Ascomycota</taxon>
        <taxon>Pezizomycotina</taxon>
        <taxon>Dothideomycetes</taxon>
        <taxon>Pleosporomycetidae</taxon>
        <taxon>Pleosporales</taxon>
        <taxon>Pleosporineae</taxon>
        <taxon>Didymellaceae</taxon>
        <taxon>Boeremia</taxon>
    </lineage>
</organism>